<keyword evidence="3" id="KW-1185">Reference proteome</keyword>
<evidence type="ECO:0000313" key="2">
    <source>
        <dbReference type="EMBL" id="KAF2498745.1"/>
    </source>
</evidence>
<gene>
    <name evidence="2" type="ORF">BU16DRAFT_423473</name>
</gene>
<sequence>MCESAWHHRCNEWTVASMAAIDKPKRLICVGSQDHAPFLYEPSLEYPNTKYIALSHCWGKVQPMRTLQGNIKDMRKSIPWMEMPKTFQDTITIARKLGIEYAWIDSLCIVQDDLDDWAKESSKMGDIYSGAYLTIAAAAAHDSSAGFLGARQNLTKVVSLRLKGSLKAHDIHVRPRLDSLGKGPLQDRGWAFQERILSPRILRFLEHEMEWECHSARCCECESRILFLSERLPMHYTSNTDSTYFWGRDFVADFSRLKLTQEMDTLPALSGIAASYREVTAEDYLAGLWKTHLAPGLLWRSKTPGTLPTSWRAPSWSWASV</sequence>
<dbReference type="PANTHER" id="PTHR33112:SF16">
    <property type="entry name" value="HETEROKARYON INCOMPATIBILITY DOMAIN-CONTAINING PROTEIN"/>
    <property type="match status" value="1"/>
</dbReference>
<feature type="domain" description="Heterokaryon incompatibility" evidence="1">
    <location>
        <begin position="51"/>
        <end position="194"/>
    </location>
</feature>
<dbReference type="Proteomes" id="UP000799750">
    <property type="component" value="Unassembled WGS sequence"/>
</dbReference>
<feature type="non-terminal residue" evidence="2">
    <location>
        <position position="321"/>
    </location>
</feature>
<protein>
    <submittedName>
        <fullName evidence="2">HET-domain-containing protein</fullName>
    </submittedName>
</protein>
<name>A0A6A6R219_9PEZI</name>
<evidence type="ECO:0000313" key="3">
    <source>
        <dbReference type="Proteomes" id="UP000799750"/>
    </source>
</evidence>
<dbReference type="EMBL" id="MU004185">
    <property type="protein sequence ID" value="KAF2498745.1"/>
    <property type="molecule type" value="Genomic_DNA"/>
</dbReference>
<dbReference type="Pfam" id="PF06985">
    <property type="entry name" value="HET"/>
    <property type="match status" value="1"/>
</dbReference>
<evidence type="ECO:0000259" key="1">
    <source>
        <dbReference type="Pfam" id="PF06985"/>
    </source>
</evidence>
<proteinExistence type="predicted"/>
<accession>A0A6A6R219</accession>
<dbReference type="AlphaFoldDB" id="A0A6A6R219"/>
<dbReference type="InterPro" id="IPR010730">
    <property type="entry name" value="HET"/>
</dbReference>
<organism evidence="2 3">
    <name type="scientific">Lophium mytilinum</name>
    <dbReference type="NCBI Taxonomy" id="390894"/>
    <lineage>
        <taxon>Eukaryota</taxon>
        <taxon>Fungi</taxon>
        <taxon>Dikarya</taxon>
        <taxon>Ascomycota</taxon>
        <taxon>Pezizomycotina</taxon>
        <taxon>Dothideomycetes</taxon>
        <taxon>Pleosporomycetidae</taxon>
        <taxon>Mytilinidiales</taxon>
        <taxon>Mytilinidiaceae</taxon>
        <taxon>Lophium</taxon>
    </lineage>
</organism>
<dbReference type="PANTHER" id="PTHR33112">
    <property type="entry name" value="DOMAIN PROTEIN, PUTATIVE-RELATED"/>
    <property type="match status" value="1"/>
</dbReference>
<dbReference type="OrthoDB" id="5362512at2759"/>
<reference evidence="2" key="1">
    <citation type="journal article" date="2020" name="Stud. Mycol.">
        <title>101 Dothideomycetes genomes: a test case for predicting lifestyles and emergence of pathogens.</title>
        <authorList>
            <person name="Haridas S."/>
            <person name="Albert R."/>
            <person name="Binder M."/>
            <person name="Bloem J."/>
            <person name="Labutti K."/>
            <person name="Salamov A."/>
            <person name="Andreopoulos B."/>
            <person name="Baker S."/>
            <person name="Barry K."/>
            <person name="Bills G."/>
            <person name="Bluhm B."/>
            <person name="Cannon C."/>
            <person name="Castanera R."/>
            <person name="Culley D."/>
            <person name="Daum C."/>
            <person name="Ezra D."/>
            <person name="Gonzalez J."/>
            <person name="Henrissat B."/>
            <person name="Kuo A."/>
            <person name="Liang C."/>
            <person name="Lipzen A."/>
            <person name="Lutzoni F."/>
            <person name="Magnuson J."/>
            <person name="Mondo S."/>
            <person name="Nolan M."/>
            <person name="Ohm R."/>
            <person name="Pangilinan J."/>
            <person name="Park H.-J."/>
            <person name="Ramirez L."/>
            <person name="Alfaro M."/>
            <person name="Sun H."/>
            <person name="Tritt A."/>
            <person name="Yoshinaga Y."/>
            <person name="Zwiers L.-H."/>
            <person name="Turgeon B."/>
            <person name="Goodwin S."/>
            <person name="Spatafora J."/>
            <person name="Crous P."/>
            <person name="Grigoriev I."/>
        </authorList>
    </citation>
    <scope>NUCLEOTIDE SEQUENCE</scope>
    <source>
        <strain evidence="2">CBS 269.34</strain>
    </source>
</reference>